<evidence type="ECO:0000313" key="3">
    <source>
        <dbReference type="Proteomes" id="UP000316778"/>
    </source>
</evidence>
<protein>
    <submittedName>
        <fullName evidence="2">Uncharacterized protein</fullName>
    </submittedName>
</protein>
<feature type="signal peptide" evidence="1">
    <location>
        <begin position="1"/>
        <end position="19"/>
    </location>
</feature>
<dbReference type="EMBL" id="VLLG01000003">
    <property type="protein sequence ID" value="TWI88881.1"/>
    <property type="molecule type" value="Genomic_DNA"/>
</dbReference>
<evidence type="ECO:0000256" key="1">
    <source>
        <dbReference type="SAM" id="SignalP"/>
    </source>
</evidence>
<evidence type="ECO:0000313" key="2">
    <source>
        <dbReference type="EMBL" id="TWI88881.1"/>
    </source>
</evidence>
<gene>
    <name evidence="2" type="ORF">LX66_2969</name>
</gene>
<sequence>MRTFLLFIVITLFSLPLAAQGPLALKALTAGSLVTSRKVEQIVTQGIMSPRTIAANHLVTHAEVKQKVQEGYFLKKSSSVTIPGDNFCITVAEAKAWLNLDESQLPANGRMPLWQELSPASQCTGVDKKVINEVCETGNKVWTRSEYDSSIGMYKCYYVYRWSDGSQSQEYYELNGAGCVV</sequence>
<dbReference type="OrthoDB" id="680438at2"/>
<keyword evidence="3" id="KW-1185">Reference proteome</keyword>
<accession>A0A562T5R4</accession>
<feature type="chain" id="PRO_5021894337" evidence="1">
    <location>
        <begin position="20"/>
        <end position="181"/>
    </location>
</feature>
<reference evidence="2 3" key="1">
    <citation type="journal article" date="2013" name="Stand. Genomic Sci.">
        <title>Genomic Encyclopedia of Type Strains, Phase I: The one thousand microbial genomes (KMG-I) project.</title>
        <authorList>
            <person name="Kyrpides N.C."/>
            <person name="Woyke T."/>
            <person name="Eisen J.A."/>
            <person name="Garrity G."/>
            <person name="Lilburn T.G."/>
            <person name="Beck B.J."/>
            <person name="Whitman W.B."/>
            <person name="Hugenholtz P."/>
            <person name="Klenk H.P."/>
        </authorList>
    </citation>
    <scope>NUCLEOTIDE SEQUENCE [LARGE SCALE GENOMIC DNA]</scope>
    <source>
        <strain evidence="2 3">DSM 13484</strain>
    </source>
</reference>
<comment type="caution">
    <text evidence="2">The sequence shown here is derived from an EMBL/GenBank/DDBJ whole genome shotgun (WGS) entry which is preliminary data.</text>
</comment>
<keyword evidence="1" id="KW-0732">Signal</keyword>
<dbReference type="RefSeq" id="WP_145714784.1">
    <property type="nucleotide sequence ID" value="NZ_VLLG01000003.1"/>
</dbReference>
<dbReference type="Proteomes" id="UP000316778">
    <property type="component" value="Unassembled WGS sequence"/>
</dbReference>
<organism evidence="2 3">
    <name type="scientific">Chitinophaga japonensis</name>
    <name type="common">Flexibacter japonensis</name>
    <dbReference type="NCBI Taxonomy" id="104662"/>
    <lineage>
        <taxon>Bacteria</taxon>
        <taxon>Pseudomonadati</taxon>
        <taxon>Bacteroidota</taxon>
        <taxon>Chitinophagia</taxon>
        <taxon>Chitinophagales</taxon>
        <taxon>Chitinophagaceae</taxon>
        <taxon>Chitinophaga</taxon>
    </lineage>
</organism>
<name>A0A562T5R4_CHIJA</name>
<dbReference type="AlphaFoldDB" id="A0A562T5R4"/>
<proteinExistence type="predicted"/>